<comment type="caution">
    <text evidence="1">The sequence shown here is derived from an EMBL/GenBank/DDBJ whole genome shotgun (WGS) entry which is preliminary data.</text>
</comment>
<dbReference type="Proteomes" id="UP001318860">
    <property type="component" value="Unassembled WGS sequence"/>
</dbReference>
<keyword evidence="2" id="KW-1185">Reference proteome</keyword>
<dbReference type="PANTHER" id="PTHR33116:SF86">
    <property type="entry name" value="REVERSE TRANSCRIPTASE DOMAIN-CONTAINING PROTEIN"/>
    <property type="match status" value="1"/>
</dbReference>
<reference evidence="1 2" key="1">
    <citation type="journal article" date="2021" name="Comput. Struct. Biotechnol. J.">
        <title>De novo genome assembly of the potent medicinal plant Rehmannia glutinosa using nanopore technology.</title>
        <authorList>
            <person name="Ma L."/>
            <person name="Dong C."/>
            <person name="Song C."/>
            <person name="Wang X."/>
            <person name="Zheng X."/>
            <person name="Niu Y."/>
            <person name="Chen S."/>
            <person name="Feng W."/>
        </authorList>
    </citation>
    <scope>NUCLEOTIDE SEQUENCE [LARGE SCALE GENOMIC DNA]</scope>
    <source>
        <strain evidence="1">DH-2019</strain>
    </source>
</reference>
<evidence type="ECO:0008006" key="3">
    <source>
        <dbReference type="Google" id="ProtNLM"/>
    </source>
</evidence>
<protein>
    <recommendedName>
        <fullName evidence="3">Reverse transcriptase</fullName>
    </recommendedName>
</protein>
<name>A0ABR0U606_REHGL</name>
<dbReference type="EMBL" id="JABTTQ020003390">
    <property type="protein sequence ID" value="KAK6117950.1"/>
    <property type="molecule type" value="Genomic_DNA"/>
</dbReference>
<gene>
    <name evidence="1" type="ORF">DH2020_048313</name>
</gene>
<accession>A0ABR0U606</accession>
<evidence type="ECO:0000313" key="2">
    <source>
        <dbReference type="Proteomes" id="UP001318860"/>
    </source>
</evidence>
<sequence length="307" mass="34820">MDIEKIAPTYFNRLFASCNPTEEILAEVLNAIEIRASDEMNQQLQCEFTKDEVTKALFQMFPIKSPGPDGYPALFFQKYWNIVGNKVIKASLDFLNLGILDDNVLSSMLTKAEKEGRIKGVRICRGAPTVSHLLFADDTMIFCEATSESAKCIKDILRLYSKASGQEINFQKSTIVFTENIDEIEKLQIQSILQVQMVDKHDKYLGLSGIVGRSKKECFAQLRDRVWNRLQGYNEKLLSRAGKEILVKSAVQAIPTFAMSCFLLPKTLLKEIESLIAAFWWGSKGQDKIHWVSWGRLCDSKRDGDLD</sequence>
<organism evidence="1 2">
    <name type="scientific">Rehmannia glutinosa</name>
    <name type="common">Chinese foxglove</name>
    <dbReference type="NCBI Taxonomy" id="99300"/>
    <lineage>
        <taxon>Eukaryota</taxon>
        <taxon>Viridiplantae</taxon>
        <taxon>Streptophyta</taxon>
        <taxon>Embryophyta</taxon>
        <taxon>Tracheophyta</taxon>
        <taxon>Spermatophyta</taxon>
        <taxon>Magnoliopsida</taxon>
        <taxon>eudicotyledons</taxon>
        <taxon>Gunneridae</taxon>
        <taxon>Pentapetalae</taxon>
        <taxon>asterids</taxon>
        <taxon>lamiids</taxon>
        <taxon>Lamiales</taxon>
        <taxon>Orobanchaceae</taxon>
        <taxon>Rehmannieae</taxon>
        <taxon>Rehmannia</taxon>
    </lineage>
</organism>
<evidence type="ECO:0000313" key="1">
    <source>
        <dbReference type="EMBL" id="KAK6117950.1"/>
    </source>
</evidence>
<proteinExistence type="predicted"/>
<dbReference type="PANTHER" id="PTHR33116">
    <property type="entry name" value="REVERSE TRANSCRIPTASE ZINC-BINDING DOMAIN-CONTAINING PROTEIN-RELATED-RELATED"/>
    <property type="match status" value="1"/>
</dbReference>